<reference evidence="12 13" key="1">
    <citation type="submission" date="2022-03" db="EMBL/GenBank/DDBJ databases">
        <authorList>
            <person name="Nunn A."/>
            <person name="Chopra R."/>
            <person name="Nunn A."/>
            <person name="Contreras Garrido A."/>
        </authorList>
    </citation>
    <scope>NUCLEOTIDE SEQUENCE [LARGE SCALE GENOMIC DNA]</scope>
</reference>
<keyword evidence="7" id="KW-0472">Membrane</keyword>
<accession>A0AAU9RXI9</accession>
<keyword evidence="13" id="KW-1185">Reference proteome</keyword>
<evidence type="ECO:0000256" key="10">
    <source>
        <dbReference type="SAM" id="SignalP"/>
    </source>
</evidence>
<keyword evidence="6" id="KW-1133">Transmembrane helix</keyword>
<feature type="domain" description="Leucine-rich repeat-containing N-terminal plant-type" evidence="11">
    <location>
        <begin position="29"/>
        <end position="67"/>
    </location>
</feature>
<evidence type="ECO:0000259" key="11">
    <source>
        <dbReference type="Pfam" id="PF08263"/>
    </source>
</evidence>
<dbReference type="InterPro" id="IPR013210">
    <property type="entry name" value="LRR_N_plant-typ"/>
</dbReference>
<protein>
    <recommendedName>
        <fullName evidence="11">Leucine-rich repeat-containing N-terminal plant-type domain-containing protein</fullName>
    </recommendedName>
</protein>
<evidence type="ECO:0000256" key="8">
    <source>
        <dbReference type="ARBA" id="ARBA00023170"/>
    </source>
</evidence>
<keyword evidence="9" id="KW-0325">Glycoprotein</keyword>
<evidence type="ECO:0000256" key="3">
    <source>
        <dbReference type="ARBA" id="ARBA00022692"/>
    </source>
</evidence>
<dbReference type="Gene3D" id="3.80.10.10">
    <property type="entry name" value="Ribonuclease Inhibitor"/>
    <property type="match status" value="1"/>
</dbReference>
<evidence type="ECO:0000256" key="9">
    <source>
        <dbReference type="ARBA" id="ARBA00023180"/>
    </source>
</evidence>
<name>A0AAU9RXI9_THLAR</name>
<dbReference type="Proteomes" id="UP000836841">
    <property type="component" value="Chromosome 3"/>
</dbReference>
<evidence type="ECO:0000256" key="5">
    <source>
        <dbReference type="ARBA" id="ARBA00022737"/>
    </source>
</evidence>
<dbReference type="GO" id="GO:0016020">
    <property type="term" value="C:membrane"/>
    <property type="evidence" value="ECO:0007669"/>
    <property type="project" value="UniProtKB-SubCell"/>
</dbReference>
<proteinExistence type="predicted"/>
<dbReference type="InterPro" id="IPR046956">
    <property type="entry name" value="RLP23-like"/>
</dbReference>
<evidence type="ECO:0000256" key="2">
    <source>
        <dbReference type="ARBA" id="ARBA00022614"/>
    </source>
</evidence>
<dbReference type="PANTHER" id="PTHR48061">
    <property type="entry name" value="LEUCINE-RICH REPEAT RECEPTOR PROTEIN KINASE EMS1-LIKE-RELATED"/>
    <property type="match status" value="1"/>
</dbReference>
<comment type="subcellular location">
    <subcellularLocation>
        <location evidence="1">Membrane</location>
        <topology evidence="1">Single-pass type I membrane protein</topology>
    </subcellularLocation>
</comment>
<keyword evidence="8" id="KW-0675">Receptor</keyword>
<dbReference type="SUPFAM" id="SSF52058">
    <property type="entry name" value="L domain-like"/>
    <property type="match status" value="1"/>
</dbReference>
<feature type="signal peptide" evidence="10">
    <location>
        <begin position="1"/>
        <end position="20"/>
    </location>
</feature>
<feature type="chain" id="PRO_5043818455" description="Leucine-rich repeat-containing N-terminal plant-type domain-containing protein" evidence="10">
    <location>
        <begin position="21"/>
        <end position="171"/>
    </location>
</feature>
<evidence type="ECO:0000256" key="6">
    <source>
        <dbReference type="ARBA" id="ARBA00022989"/>
    </source>
</evidence>
<evidence type="ECO:0000313" key="13">
    <source>
        <dbReference type="Proteomes" id="UP000836841"/>
    </source>
</evidence>
<evidence type="ECO:0000313" key="12">
    <source>
        <dbReference type="EMBL" id="CAH2051241.1"/>
    </source>
</evidence>
<dbReference type="EMBL" id="OU466859">
    <property type="protein sequence ID" value="CAH2051241.1"/>
    <property type="molecule type" value="Genomic_DNA"/>
</dbReference>
<evidence type="ECO:0000256" key="7">
    <source>
        <dbReference type="ARBA" id="ARBA00023136"/>
    </source>
</evidence>
<keyword evidence="4 10" id="KW-0732">Signal</keyword>
<dbReference type="Pfam" id="PF08263">
    <property type="entry name" value="LRRNT_2"/>
    <property type="match status" value="1"/>
</dbReference>
<gene>
    <name evidence="12" type="ORF">TAV2_LOCUS9314</name>
</gene>
<sequence>MMIWRMWLFFSLSSSIHVSASSSTHLCRSDQKDALWELKTEFYVQGSIGEGWRNNTDCCSWYGVSCDPKTGVVVELDLIDSSVNGPLRSNSSLFRLEHLQSLNLSYNDLSGILPDSIGNLKYLTDLSLQDTRFDGQLKPTNRLGPYVEQAKWELSSFATQFDHAPWDPTWF</sequence>
<keyword evidence="3" id="KW-0812">Transmembrane</keyword>
<evidence type="ECO:0000256" key="4">
    <source>
        <dbReference type="ARBA" id="ARBA00022729"/>
    </source>
</evidence>
<dbReference type="InterPro" id="IPR032675">
    <property type="entry name" value="LRR_dom_sf"/>
</dbReference>
<dbReference type="AlphaFoldDB" id="A0AAU9RXI9"/>
<dbReference type="InterPro" id="IPR001611">
    <property type="entry name" value="Leu-rich_rpt"/>
</dbReference>
<dbReference type="PANTHER" id="PTHR48061:SF12">
    <property type="entry name" value="DISEASE RESISTANCE LIKE PROTEIN"/>
    <property type="match status" value="1"/>
</dbReference>
<evidence type="ECO:0000256" key="1">
    <source>
        <dbReference type="ARBA" id="ARBA00004479"/>
    </source>
</evidence>
<organism evidence="12 13">
    <name type="scientific">Thlaspi arvense</name>
    <name type="common">Field penny-cress</name>
    <dbReference type="NCBI Taxonomy" id="13288"/>
    <lineage>
        <taxon>Eukaryota</taxon>
        <taxon>Viridiplantae</taxon>
        <taxon>Streptophyta</taxon>
        <taxon>Embryophyta</taxon>
        <taxon>Tracheophyta</taxon>
        <taxon>Spermatophyta</taxon>
        <taxon>Magnoliopsida</taxon>
        <taxon>eudicotyledons</taxon>
        <taxon>Gunneridae</taxon>
        <taxon>Pentapetalae</taxon>
        <taxon>rosids</taxon>
        <taxon>malvids</taxon>
        <taxon>Brassicales</taxon>
        <taxon>Brassicaceae</taxon>
        <taxon>Thlaspideae</taxon>
        <taxon>Thlaspi</taxon>
    </lineage>
</organism>
<dbReference type="Pfam" id="PF00560">
    <property type="entry name" value="LRR_1"/>
    <property type="match status" value="1"/>
</dbReference>
<keyword evidence="2" id="KW-0433">Leucine-rich repeat</keyword>
<keyword evidence="5" id="KW-0677">Repeat</keyword>